<dbReference type="RefSeq" id="WP_179518885.1">
    <property type="nucleotide sequence ID" value="NZ_JACCAC010000001.1"/>
</dbReference>
<dbReference type="Proteomes" id="UP000544110">
    <property type="component" value="Unassembled WGS sequence"/>
</dbReference>
<accession>A0A7Y9UNN6</accession>
<evidence type="ECO:0000313" key="3">
    <source>
        <dbReference type="EMBL" id="NYG56666.1"/>
    </source>
</evidence>
<dbReference type="AlphaFoldDB" id="A0A7Y9UNN6"/>
<feature type="region of interest" description="Disordered" evidence="1">
    <location>
        <begin position="50"/>
        <end position="94"/>
    </location>
</feature>
<gene>
    <name evidence="3" type="ORF">BJ989_002970</name>
</gene>
<evidence type="ECO:0000313" key="4">
    <source>
        <dbReference type="Proteomes" id="UP000544110"/>
    </source>
</evidence>
<dbReference type="EMBL" id="JACCAC010000001">
    <property type="protein sequence ID" value="NYG56666.1"/>
    <property type="molecule type" value="Genomic_DNA"/>
</dbReference>
<keyword evidence="2" id="KW-1133">Transmembrane helix</keyword>
<comment type="caution">
    <text evidence="3">The sequence shown here is derived from an EMBL/GenBank/DDBJ whole genome shotgun (WGS) entry which is preliminary data.</text>
</comment>
<sequence length="94" mass="9739">MSTTALPVVPLHLGDLHAYEQLLVLLLAFGPFAVLGVVVAVLRRRDLAAEDETADAAAVDGADEAGSRSPGTARTQHAGSTLAPAEPGEPQRDR</sequence>
<keyword evidence="4" id="KW-1185">Reference proteome</keyword>
<keyword evidence="2" id="KW-0812">Transmembrane</keyword>
<evidence type="ECO:0000256" key="1">
    <source>
        <dbReference type="SAM" id="MobiDB-lite"/>
    </source>
</evidence>
<protein>
    <submittedName>
        <fullName evidence="3">Uncharacterized protein</fullName>
    </submittedName>
</protein>
<name>A0A7Y9UNN6_9ACTN</name>
<feature type="transmembrane region" description="Helical" evidence="2">
    <location>
        <begin position="22"/>
        <end position="42"/>
    </location>
</feature>
<feature type="compositionally biased region" description="Polar residues" evidence="1">
    <location>
        <begin position="69"/>
        <end position="79"/>
    </location>
</feature>
<reference evidence="3 4" key="1">
    <citation type="submission" date="2020-07" db="EMBL/GenBank/DDBJ databases">
        <title>Sequencing the genomes of 1000 actinobacteria strains.</title>
        <authorList>
            <person name="Klenk H.-P."/>
        </authorList>
    </citation>
    <scope>NUCLEOTIDE SEQUENCE [LARGE SCALE GENOMIC DNA]</scope>
    <source>
        <strain evidence="3 4">DSM 24552</strain>
    </source>
</reference>
<evidence type="ECO:0000256" key="2">
    <source>
        <dbReference type="SAM" id="Phobius"/>
    </source>
</evidence>
<organism evidence="3 4">
    <name type="scientific">Nocardioides perillae</name>
    <dbReference type="NCBI Taxonomy" id="1119534"/>
    <lineage>
        <taxon>Bacteria</taxon>
        <taxon>Bacillati</taxon>
        <taxon>Actinomycetota</taxon>
        <taxon>Actinomycetes</taxon>
        <taxon>Propionibacteriales</taxon>
        <taxon>Nocardioidaceae</taxon>
        <taxon>Nocardioides</taxon>
    </lineage>
</organism>
<keyword evidence="2" id="KW-0472">Membrane</keyword>
<proteinExistence type="predicted"/>